<dbReference type="InterPro" id="IPR030395">
    <property type="entry name" value="GP_PDE_dom"/>
</dbReference>
<keyword evidence="3" id="KW-1185">Reference proteome</keyword>
<dbReference type="PANTHER" id="PTHR46211">
    <property type="entry name" value="GLYCEROPHOSPHORYL DIESTER PHOSPHODIESTERASE"/>
    <property type="match status" value="1"/>
</dbReference>
<organism evidence="2 3">
    <name type="scientific">Thalassorhabdus alkalitolerans</name>
    <dbReference type="NCBI Taxonomy" id="2282697"/>
    <lineage>
        <taxon>Bacteria</taxon>
        <taxon>Bacillati</taxon>
        <taxon>Bacillota</taxon>
        <taxon>Bacilli</taxon>
        <taxon>Bacillales</taxon>
        <taxon>Bacillaceae</taxon>
        <taxon>Thalassorhabdus</taxon>
    </lineage>
</organism>
<feature type="domain" description="GP-PDE" evidence="1">
    <location>
        <begin position="8"/>
        <end position="240"/>
    </location>
</feature>
<protein>
    <submittedName>
        <fullName evidence="2">Glycerophosphodiester phosphodiesterase</fullName>
    </submittedName>
</protein>
<reference evidence="3" key="1">
    <citation type="journal article" date="2019" name="Int. J. Syst. Evol. Microbiol.">
        <title>The Global Catalogue of Microorganisms (GCM) 10K type strain sequencing project: providing services to taxonomists for standard genome sequencing and annotation.</title>
        <authorList>
            <consortium name="The Broad Institute Genomics Platform"/>
            <consortium name="The Broad Institute Genome Sequencing Center for Infectious Disease"/>
            <person name="Wu L."/>
            <person name="Ma J."/>
        </authorList>
    </citation>
    <scope>NUCLEOTIDE SEQUENCE [LARGE SCALE GENOMIC DNA]</scope>
    <source>
        <strain evidence="3">CECT 7184</strain>
    </source>
</reference>
<dbReference type="PANTHER" id="PTHR46211:SF1">
    <property type="entry name" value="GLYCEROPHOSPHODIESTER PHOSPHODIESTERASE, CYTOPLASMIC"/>
    <property type="match status" value="1"/>
</dbReference>
<proteinExistence type="predicted"/>
<dbReference type="EMBL" id="JBHSOZ010000003">
    <property type="protein sequence ID" value="MFC5713031.1"/>
    <property type="molecule type" value="Genomic_DNA"/>
</dbReference>
<dbReference type="CDD" id="cd08556">
    <property type="entry name" value="GDPD"/>
    <property type="match status" value="1"/>
</dbReference>
<dbReference type="SUPFAM" id="SSF51695">
    <property type="entry name" value="PLC-like phosphodiesterases"/>
    <property type="match status" value="1"/>
</dbReference>
<dbReference type="Pfam" id="PF03009">
    <property type="entry name" value="GDPD"/>
    <property type="match status" value="1"/>
</dbReference>
<evidence type="ECO:0000313" key="2">
    <source>
        <dbReference type="EMBL" id="MFC5713031.1"/>
    </source>
</evidence>
<evidence type="ECO:0000259" key="1">
    <source>
        <dbReference type="PROSITE" id="PS51704"/>
    </source>
</evidence>
<sequence length="253" mass="28756">MIKELATPIIISHRGVTNLGAQENTIESFNQAIAGGADYVETDIRRTKDGYLVCFHDKKWNKVPVGALTYKEWIMQTGLLGWTPPLLEDVLDACRGKIRLNLEVKEPGLEEDIIKTASGRFPLKHLLISSFNDEILVRVKEIDSHVPTGLLLGKNVFQHRFRLTAYQQDIFPERRLIKTKADIVCPNYRVLRLNFLKRMHALQKPVYVWTVNHPKRMVDLVDKGADGLITDQVKLAGELFGKKEIAEDKGKTS</sequence>
<gene>
    <name evidence="2" type="ORF">ACFPU1_09570</name>
</gene>
<dbReference type="InterPro" id="IPR017946">
    <property type="entry name" value="PLC-like_Pdiesterase_TIM-brl"/>
</dbReference>
<dbReference type="Gene3D" id="3.20.20.190">
    <property type="entry name" value="Phosphatidylinositol (PI) phosphodiesterase"/>
    <property type="match status" value="1"/>
</dbReference>
<evidence type="ECO:0000313" key="3">
    <source>
        <dbReference type="Proteomes" id="UP001596142"/>
    </source>
</evidence>
<name>A0ABW0YMN8_9BACI</name>
<dbReference type="Proteomes" id="UP001596142">
    <property type="component" value="Unassembled WGS sequence"/>
</dbReference>
<dbReference type="RefSeq" id="WP_385940417.1">
    <property type="nucleotide sequence ID" value="NZ_JBHSOZ010000003.1"/>
</dbReference>
<dbReference type="PROSITE" id="PS51704">
    <property type="entry name" value="GP_PDE"/>
    <property type="match status" value="1"/>
</dbReference>
<comment type="caution">
    <text evidence="2">The sequence shown here is derived from an EMBL/GenBank/DDBJ whole genome shotgun (WGS) entry which is preliminary data.</text>
</comment>
<accession>A0ABW0YMN8</accession>